<comment type="caution">
    <text evidence="2">The sequence shown here is derived from an EMBL/GenBank/DDBJ whole genome shotgun (WGS) entry which is preliminary data.</text>
</comment>
<dbReference type="InterPro" id="IPR024104">
    <property type="entry name" value="Tribbles/Ser_Thr_kinase_40"/>
</dbReference>
<keyword evidence="3" id="KW-1185">Reference proteome</keyword>
<dbReference type="EMBL" id="BDIP01008645">
    <property type="protein sequence ID" value="GIQ91943.1"/>
    <property type="molecule type" value="Genomic_DNA"/>
</dbReference>
<dbReference type="GO" id="GO:0005524">
    <property type="term" value="F:ATP binding"/>
    <property type="evidence" value="ECO:0007669"/>
    <property type="project" value="InterPro"/>
</dbReference>
<gene>
    <name evidence="2" type="ORF">KIPB_015432</name>
</gene>
<evidence type="ECO:0000313" key="3">
    <source>
        <dbReference type="Proteomes" id="UP000265618"/>
    </source>
</evidence>
<name>A0A9K3DDI1_9EUKA</name>
<dbReference type="GO" id="GO:0004672">
    <property type="term" value="F:protein kinase activity"/>
    <property type="evidence" value="ECO:0007669"/>
    <property type="project" value="InterPro"/>
</dbReference>
<proteinExistence type="predicted"/>
<organism evidence="2 3">
    <name type="scientific">Kipferlia bialata</name>
    <dbReference type="NCBI Taxonomy" id="797122"/>
    <lineage>
        <taxon>Eukaryota</taxon>
        <taxon>Metamonada</taxon>
        <taxon>Carpediemonas-like organisms</taxon>
        <taxon>Kipferlia</taxon>
    </lineage>
</organism>
<dbReference type="GO" id="GO:0031434">
    <property type="term" value="F:mitogen-activated protein kinase kinase binding"/>
    <property type="evidence" value="ECO:0007669"/>
    <property type="project" value="TreeGrafter"/>
</dbReference>
<dbReference type="Pfam" id="PF00069">
    <property type="entry name" value="Pkinase"/>
    <property type="match status" value="1"/>
</dbReference>
<dbReference type="OrthoDB" id="10047816at2759"/>
<dbReference type="PANTHER" id="PTHR22961:SF13">
    <property type="entry name" value="TRIBBLES"/>
    <property type="match status" value="1"/>
</dbReference>
<feature type="non-terminal residue" evidence="2">
    <location>
        <position position="1"/>
    </location>
</feature>
<protein>
    <recommendedName>
        <fullName evidence="1">Protein kinase domain-containing protein</fullName>
    </recommendedName>
</protein>
<dbReference type="InterPro" id="IPR000719">
    <property type="entry name" value="Prot_kinase_dom"/>
</dbReference>
<feature type="domain" description="Protein kinase" evidence="1">
    <location>
        <begin position="1"/>
        <end position="89"/>
    </location>
</feature>
<dbReference type="PANTHER" id="PTHR22961">
    <property type="entry name" value="SER/THR PROTEIN KINASE-TRB"/>
    <property type="match status" value="1"/>
</dbReference>
<accession>A0A9K3DDI1</accession>
<dbReference type="AlphaFoldDB" id="A0A9K3DDI1"/>
<evidence type="ECO:0000259" key="1">
    <source>
        <dbReference type="PROSITE" id="PS50011"/>
    </source>
</evidence>
<dbReference type="Gene3D" id="1.10.510.10">
    <property type="entry name" value="Transferase(Phosphotransferase) domain 1"/>
    <property type="match status" value="1"/>
</dbReference>
<dbReference type="Proteomes" id="UP000265618">
    <property type="component" value="Unassembled WGS sequence"/>
</dbReference>
<dbReference type="GO" id="GO:0032436">
    <property type="term" value="P:positive regulation of proteasomal ubiquitin-dependent protein catabolic process"/>
    <property type="evidence" value="ECO:0007669"/>
    <property type="project" value="TreeGrafter"/>
</dbReference>
<dbReference type="PROSITE" id="PS50011">
    <property type="entry name" value="PROTEIN_KINASE_DOM"/>
    <property type="match status" value="1"/>
</dbReference>
<dbReference type="InterPro" id="IPR011009">
    <property type="entry name" value="Kinase-like_dom_sf"/>
</dbReference>
<reference evidence="2 3" key="1">
    <citation type="journal article" date="2018" name="PLoS ONE">
        <title>The draft genome of Kipferlia bialata reveals reductive genome evolution in fornicate parasites.</title>
        <authorList>
            <person name="Tanifuji G."/>
            <person name="Takabayashi S."/>
            <person name="Kume K."/>
            <person name="Takagi M."/>
            <person name="Nakayama T."/>
            <person name="Kamikawa R."/>
            <person name="Inagaki Y."/>
            <person name="Hashimoto T."/>
        </authorList>
    </citation>
    <scope>NUCLEOTIDE SEQUENCE [LARGE SCALE GENOMIC DNA]</scope>
    <source>
        <strain evidence="2">NY0173</strain>
    </source>
</reference>
<sequence>MYEDADDAVASLTACGSPHYVAPEIISKKPYDGRKADVWSLGIVLFFMLTGKRPFEGRTFESLFHKIRHQEAMFPTFLHQEAMFPTFHL</sequence>
<evidence type="ECO:0000313" key="2">
    <source>
        <dbReference type="EMBL" id="GIQ91943.1"/>
    </source>
</evidence>
<dbReference type="GO" id="GO:0005634">
    <property type="term" value="C:nucleus"/>
    <property type="evidence" value="ECO:0007669"/>
    <property type="project" value="TreeGrafter"/>
</dbReference>
<dbReference type="SUPFAM" id="SSF56112">
    <property type="entry name" value="Protein kinase-like (PK-like)"/>
    <property type="match status" value="1"/>
</dbReference>